<comment type="cofactor">
    <cofactor evidence="1">
        <name>FAD</name>
        <dbReference type="ChEBI" id="CHEBI:57692"/>
    </cofactor>
</comment>
<keyword evidence="5 7" id="KW-0503">Monooxygenase</keyword>
<dbReference type="InterPro" id="IPR002938">
    <property type="entry name" value="FAD-bd"/>
</dbReference>
<dbReference type="GO" id="GO:0004497">
    <property type="term" value="F:monooxygenase activity"/>
    <property type="evidence" value="ECO:0007669"/>
    <property type="project" value="UniProtKB-KW"/>
</dbReference>
<dbReference type="GO" id="GO:0071949">
    <property type="term" value="F:FAD binding"/>
    <property type="evidence" value="ECO:0007669"/>
    <property type="project" value="InterPro"/>
</dbReference>
<dbReference type="PANTHER" id="PTHR13789">
    <property type="entry name" value="MONOOXYGENASE"/>
    <property type="match status" value="1"/>
</dbReference>
<accession>A0A9X3NN77</accession>
<evidence type="ECO:0000256" key="5">
    <source>
        <dbReference type="ARBA" id="ARBA00023033"/>
    </source>
</evidence>
<name>A0A9X3NN77_9ACTN</name>
<gene>
    <name evidence="7" type="ORF">LG943_12535</name>
</gene>
<evidence type="ECO:0000256" key="4">
    <source>
        <dbReference type="ARBA" id="ARBA00023002"/>
    </source>
</evidence>
<dbReference type="Proteomes" id="UP001140076">
    <property type="component" value="Unassembled WGS sequence"/>
</dbReference>
<keyword evidence="8" id="KW-1185">Reference proteome</keyword>
<dbReference type="Pfam" id="PF01494">
    <property type="entry name" value="FAD_binding_3"/>
    <property type="match status" value="1"/>
</dbReference>
<evidence type="ECO:0000256" key="3">
    <source>
        <dbReference type="ARBA" id="ARBA00022827"/>
    </source>
</evidence>
<evidence type="ECO:0000256" key="1">
    <source>
        <dbReference type="ARBA" id="ARBA00001974"/>
    </source>
</evidence>
<dbReference type="PRINTS" id="PR00420">
    <property type="entry name" value="RNGMNOXGNASE"/>
</dbReference>
<reference evidence="7" key="1">
    <citation type="submission" date="2021-10" db="EMBL/GenBank/DDBJ databases">
        <title>Streptomonospora sp. nov., isolated from mangrove soil.</title>
        <authorList>
            <person name="Chen X."/>
            <person name="Ge X."/>
            <person name="Liu W."/>
        </authorList>
    </citation>
    <scope>NUCLEOTIDE SEQUENCE</scope>
    <source>
        <strain evidence="7">S1-112</strain>
    </source>
</reference>
<sequence>MVVGAGIAGTALAAAMAGSRHEVVVLEQAPDPSPVGAGVVLTPNAVRPLRRLGLGPALERVAVAVAARDVLRYDDDLLLGSTPQDGVHAQRHGAPNLALLRADLHAALLAAAGPGAVRGGHYVTDLLESSDGVSVRCADGRSVHGDVAIGADGANSLIRSLVNTDRYRPARRVLYRGLAPAERAPALLREPRVRVWSGSDRYIAAYPVAAGRRVAFTATVPAGARDPGSWTARGRVADLLSAFQGWSATARELFSAAEWVGMWGVHDHGPVPVWSRGRVALLGDAAHPTLPFFAQPANQAVEDAVALAAHLRGATSLEAGAALERYALRRRERTERLRKVNEEILAAVRAGGDHSPEAWTRMAAEAENAHGDWIYGHDPEDEGPGGADGARR</sequence>
<dbReference type="SUPFAM" id="SSF54373">
    <property type="entry name" value="FAD-linked reductases, C-terminal domain"/>
    <property type="match status" value="1"/>
</dbReference>
<dbReference type="PANTHER" id="PTHR13789:SF318">
    <property type="entry name" value="GERANYLGERANYL DIPHOSPHATE REDUCTASE"/>
    <property type="match status" value="1"/>
</dbReference>
<keyword evidence="2" id="KW-0285">Flavoprotein</keyword>
<evidence type="ECO:0000313" key="7">
    <source>
        <dbReference type="EMBL" id="MDA0565141.1"/>
    </source>
</evidence>
<organism evidence="7 8">
    <name type="scientific">Streptomonospora mangrovi</name>
    <dbReference type="NCBI Taxonomy" id="2883123"/>
    <lineage>
        <taxon>Bacteria</taxon>
        <taxon>Bacillati</taxon>
        <taxon>Actinomycetota</taxon>
        <taxon>Actinomycetes</taxon>
        <taxon>Streptosporangiales</taxon>
        <taxon>Nocardiopsidaceae</taxon>
        <taxon>Streptomonospora</taxon>
    </lineage>
</organism>
<dbReference type="Gene3D" id="3.50.50.60">
    <property type="entry name" value="FAD/NAD(P)-binding domain"/>
    <property type="match status" value="1"/>
</dbReference>
<evidence type="ECO:0000259" key="6">
    <source>
        <dbReference type="Pfam" id="PF01494"/>
    </source>
</evidence>
<dbReference type="InterPro" id="IPR036188">
    <property type="entry name" value="FAD/NAD-bd_sf"/>
</dbReference>
<protein>
    <submittedName>
        <fullName evidence="7">FAD-dependent monooxygenase</fullName>
    </submittedName>
</protein>
<dbReference type="InterPro" id="IPR050493">
    <property type="entry name" value="FAD-dep_Monooxygenase_BioMet"/>
</dbReference>
<dbReference type="RefSeq" id="WP_270072422.1">
    <property type="nucleotide sequence ID" value="NZ_JAJAQC010000018.1"/>
</dbReference>
<proteinExistence type="predicted"/>
<dbReference type="EMBL" id="JAJAQC010000018">
    <property type="protein sequence ID" value="MDA0565141.1"/>
    <property type="molecule type" value="Genomic_DNA"/>
</dbReference>
<evidence type="ECO:0000256" key="2">
    <source>
        <dbReference type="ARBA" id="ARBA00022630"/>
    </source>
</evidence>
<comment type="caution">
    <text evidence="7">The sequence shown here is derived from an EMBL/GenBank/DDBJ whole genome shotgun (WGS) entry which is preliminary data.</text>
</comment>
<dbReference type="SUPFAM" id="SSF51905">
    <property type="entry name" value="FAD/NAD(P)-binding domain"/>
    <property type="match status" value="1"/>
</dbReference>
<dbReference type="AlphaFoldDB" id="A0A9X3NN77"/>
<keyword evidence="3" id="KW-0274">FAD</keyword>
<keyword evidence="4" id="KW-0560">Oxidoreductase</keyword>
<evidence type="ECO:0000313" key="8">
    <source>
        <dbReference type="Proteomes" id="UP001140076"/>
    </source>
</evidence>
<feature type="domain" description="FAD-binding" evidence="6">
    <location>
        <begin position="2"/>
        <end position="337"/>
    </location>
</feature>